<dbReference type="Proteomes" id="UP000095038">
    <property type="component" value="Unassembled WGS sequence"/>
</dbReference>
<protein>
    <submittedName>
        <fullName evidence="1">Uncharacterized protein</fullName>
    </submittedName>
</protein>
<sequence length="59" mass="6374">MRVDHILQLHMHQTAVPSLNPISANHSAFLRPELQLSSGSGAGSCTRTCDLHSIDPMGH</sequence>
<dbReference type="RefSeq" id="XP_020050300.1">
    <property type="nucleotide sequence ID" value="XM_020194318.1"/>
</dbReference>
<dbReference type="EMBL" id="KV454475">
    <property type="protein sequence ID" value="ODV63993.1"/>
    <property type="molecule type" value="Genomic_DNA"/>
</dbReference>
<evidence type="ECO:0000313" key="1">
    <source>
        <dbReference type="EMBL" id="ODV63993.1"/>
    </source>
</evidence>
<evidence type="ECO:0000313" key="2">
    <source>
        <dbReference type="Proteomes" id="UP000095038"/>
    </source>
</evidence>
<dbReference type="InParanoid" id="A0A1D2VQU9"/>
<dbReference type="AlphaFoldDB" id="A0A1D2VQU9"/>
<keyword evidence="2" id="KW-1185">Reference proteome</keyword>
<dbReference type="GeneID" id="30967954"/>
<accession>A0A1D2VQU9</accession>
<proteinExistence type="predicted"/>
<name>A0A1D2VQU9_9ASCO</name>
<gene>
    <name evidence="1" type="ORF">ASCRUDRAFT_78952</name>
</gene>
<reference evidence="2" key="1">
    <citation type="submission" date="2016-05" db="EMBL/GenBank/DDBJ databases">
        <title>Comparative genomics of biotechnologically important yeasts.</title>
        <authorList>
            <consortium name="DOE Joint Genome Institute"/>
            <person name="Riley R."/>
            <person name="Haridas S."/>
            <person name="Wolfe K.H."/>
            <person name="Lopes M.R."/>
            <person name="Hittinger C.T."/>
            <person name="Goker M."/>
            <person name="Salamov A."/>
            <person name="Wisecaver J."/>
            <person name="Long T.M."/>
            <person name="Aerts A.L."/>
            <person name="Barry K."/>
            <person name="Choi C."/>
            <person name="Clum A."/>
            <person name="Coughlan A.Y."/>
            <person name="Deshpande S."/>
            <person name="Douglass A.P."/>
            <person name="Hanson S.J."/>
            <person name="Klenk H.-P."/>
            <person name="Labutti K."/>
            <person name="Lapidus A."/>
            <person name="Lindquist E."/>
            <person name="Lipzen A."/>
            <person name="Meier-Kolthoff J.P."/>
            <person name="Ohm R.A."/>
            <person name="Otillar R.P."/>
            <person name="Pangilinan J."/>
            <person name="Peng Y."/>
            <person name="Rokas A."/>
            <person name="Rosa C.A."/>
            <person name="Scheuner C."/>
            <person name="Sibirny A.A."/>
            <person name="Slot J.C."/>
            <person name="Stielow J.B."/>
            <person name="Sun H."/>
            <person name="Kurtzman C.P."/>
            <person name="Blackwell M."/>
            <person name="Grigoriev I.V."/>
            <person name="Jeffries T.W."/>
        </authorList>
    </citation>
    <scope>NUCLEOTIDE SEQUENCE [LARGE SCALE GENOMIC DNA]</scope>
    <source>
        <strain evidence="2">DSM 1968</strain>
    </source>
</reference>
<organism evidence="1 2">
    <name type="scientific">Ascoidea rubescens DSM 1968</name>
    <dbReference type="NCBI Taxonomy" id="1344418"/>
    <lineage>
        <taxon>Eukaryota</taxon>
        <taxon>Fungi</taxon>
        <taxon>Dikarya</taxon>
        <taxon>Ascomycota</taxon>
        <taxon>Saccharomycotina</taxon>
        <taxon>Saccharomycetes</taxon>
        <taxon>Ascoideaceae</taxon>
        <taxon>Ascoidea</taxon>
    </lineage>
</organism>